<reference evidence="1 2" key="1">
    <citation type="journal article" date="2018" name="Evol. Lett.">
        <title>Horizontal gene cluster transfer increased hallucinogenic mushroom diversity.</title>
        <authorList>
            <person name="Reynolds H.T."/>
            <person name="Vijayakumar V."/>
            <person name="Gluck-Thaler E."/>
            <person name="Korotkin H.B."/>
            <person name="Matheny P.B."/>
            <person name="Slot J.C."/>
        </authorList>
    </citation>
    <scope>NUCLEOTIDE SEQUENCE [LARGE SCALE GENOMIC DNA]</scope>
    <source>
        <strain evidence="1 2">2629</strain>
    </source>
</reference>
<dbReference type="Proteomes" id="UP000284842">
    <property type="component" value="Unassembled WGS sequence"/>
</dbReference>
<dbReference type="EMBL" id="NHTK01005769">
    <property type="protein sequence ID" value="PPQ74202.1"/>
    <property type="molecule type" value="Genomic_DNA"/>
</dbReference>
<protein>
    <submittedName>
        <fullName evidence="1">Uncharacterized protein</fullName>
    </submittedName>
</protein>
<evidence type="ECO:0000313" key="1">
    <source>
        <dbReference type="EMBL" id="PPQ74202.1"/>
    </source>
</evidence>
<name>A0A409W6R7_9AGAR</name>
<evidence type="ECO:0000313" key="2">
    <source>
        <dbReference type="Proteomes" id="UP000284842"/>
    </source>
</evidence>
<dbReference type="AlphaFoldDB" id="A0A409W6R7"/>
<keyword evidence="2" id="KW-1185">Reference proteome</keyword>
<dbReference type="InParanoid" id="A0A409W6R7"/>
<accession>A0A409W6R7</accession>
<dbReference type="OrthoDB" id="3018573at2759"/>
<comment type="caution">
    <text evidence="1">The sequence shown here is derived from an EMBL/GenBank/DDBJ whole genome shotgun (WGS) entry which is preliminary data.</text>
</comment>
<sequence length="203" mass="22921">MSAVAVANDQQTLPNTQACTSAIVDDIPIELFTRNHINFISAHAAGGVPLLKGTLLDNEKGKHPNIIDVTALQKKLKVQPGCLTYAQFLEAKENYIKFQTRRDSGNGSWIALHREHFDFFTSQDDAEVYYHSWKELEVELRRPWRINESRFPMSVYLSRWISMVDTHGIRAQLQAALEATDSSNSGEVLSEVVGRPRPVSRLL</sequence>
<gene>
    <name evidence="1" type="ORF">CVT24_012721</name>
</gene>
<proteinExistence type="predicted"/>
<organism evidence="1 2">
    <name type="scientific">Panaeolus cyanescens</name>
    <dbReference type="NCBI Taxonomy" id="181874"/>
    <lineage>
        <taxon>Eukaryota</taxon>
        <taxon>Fungi</taxon>
        <taxon>Dikarya</taxon>
        <taxon>Basidiomycota</taxon>
        <taxon>Agaricomycotina</taxon>
        <taxon>Agaricomycetes</taxon>
        <taxon>Agaricomycetidae</taxon>
        <taxon>Agaricales</taxon>
        <taxon>Agaricineae</taxon>
        <taxon>Galeropsidaceae</taxon>
        <taxon>Panaeolus</taxon>
    </lineage>
</organism>